<dbReference type="Proteomes" id="UP000821866">
    <property type="component" value="Unassembled WGS sequence"/>
</dbReference>
<comment type="caution">
    <text evidence="2">The sequence shown here is derived from an EMBL/GenBank/DDBJ whole genome shotgun (WGS) entry which is preliminary data.</text>
</comment>
<reference evidence="2" key="2">
    <citation type="submission" date="2021-09" db="EMBL/GenBank/DDBJ databases">
        <authorList>
            <person name="Jia N."/>
            <person name="Wang J."/>
            <person name="Shi W."/>
            <person name="Du L."/>
            <person name="Sun Y."/>
            <person name="Zhan W."/>
            <person name="Jiang J."/>
            <person name="Wang Q."/>
            <person name="Zhang B."/>
            <person name="Ji P."/>
            <person name="Sakyi L.B."/>
            <person name="Cui X."/>
            <person name="Yuan T."/>
            <person name="Jiang B."/>
            <person name="Yang W."/>
            <person name="Lam T.T.-Y."/>
            <person name="Chang Q."/>
            <person name="Ding S."/>
            <person name="Wang X."/>
            <person name="Zhu J."/>
            <person name="Ruan X."/>
            <person name="Zhao L."/>
            <person name="Wei J."/>
            <person name="Que T."/>
            <person name="Du C."/>
            <person name="Cheng J."/>
            <person name="Dai P."/>
            <person name="Han X."/>
            <person name="Huang E."/>
            <person name="Gao Y."/>
            <person name="Liu J."/>
            <person name="Shao H."/>
            <person name="Ye R."/>
            <person name="Li L."/>
            <person name="Wei W."/>
            <person name="Wang X."/>
            <person name="Wang C."/>
            <person name="Huo Q."/>
            <person name="Li W."/>
            <person name="Guo W."/>
            <person name="Chen H."/>
            <person name="Chen S."/>
            <person name="Zhou L."/>
            <person name="Zhou L."/>
            <person name="Ni X."/>
            <person name="Tian J."/>
            <person name="Zhou Y."/>
            <person name="Sheng Y."/>
            <person name="Liu T."/>
            <person name="Pan Y."/>
            <person name="Xia L."/>
            <person name="Li J."/>
            <person name="Zhao F."/>
            <person name="Cao W."/>
        </authorList>
    </citation>
    <scope>NUCLEOTIDE SEQUENCE</scope>
    <source>
        <strain evidence="2">Rmic-2018</strain>
        <tissue evidence="2">Larvae</tissue>
    </source>
</reference>
<evidence type="ECO:0000313" key="2">
    <source>
        <dbReference type="EMBL" id="KAH7932444.1"/>
    </source>
</evidence>
<keyword evidence="3" id="KW-1185">Reference proteome</keyword>
<evidence type="ECO:0000313" key="3">
    <source>
        <dbReference type="Proteomes" id="UP000821866"/>
    </source>
</evidence>
<feature type="region of interest" description="Disordered" evidence="1">
    <location>
        <begin position="1"/>
        <end position="80"/>
    </location>
</feature>
<dbReference type="EMBL" id="JABSTU010006657">
    <property type="protein sequence ID" value="KAH7932444.1"/>
    <property type="molecule type" value="Genomic_DNA"/>
</dbReference>
<gene>
    <name evidence="2" type="ORF">HPB51_029283</name>
</gene>
<feature type="compositionally biased region" description="Basic and acidic residues" evidence="1">
    <location>
        <begin position="9"/>
        <end position="23"/>
    </location>
</feature>
<protein>
    <submittedName>
        <fullName evidence="2">Uncharacterized protein</fullName>
    </submittedName>
</protein>
<sequence>MKFTASLGDAHDTEADSRAMDVQHDDDESPVTTEREEGWHTIHNGRRQKPEHESLTNADGCYSPNNKVEPGFGNTQAGTQKRWMNLIKKARRMPKLPAANYKIVIRPRGGLRVAALGPTDITRGIHEATATPPEVWHFNVICPNRTQNIIILSTPDPD</sequence>
<accession>A0A9J6CUL4</accession>
<evidence type="ECO:0000256" key="1">
    <source>
        <dbReference type="SAM" id="MobiDB-lite"/>
    </source>
</evidence>
<proteinExistence type="predicted"/>
<organism evidence="2 3">
    <name type="scientific">Rhipicephalus microplus</name>
    <name type="common">Cattle tick</name>
    <name type="synonym">Boophilus microplus</name>
    <dbReference type="NCBI Taxonomy" id="6941"/>
    <lineage>
        <taxon>Eukaryota</taxon>
        <taxon>Metazoa</taxon>
        <taxon>Ecdysozoa</taxon>
        <taxon>Arthropoda</taxon>
        <taxon>Chelicerata</taxon>
        <taxon>Arachnida</taxon>
        <taxon>Acari</taxon>
        <taxon>Parasitiformes</taxon>
        <taxon>Ixodida</taxon>
        <taxon>Ixodoidea</taxon>
        <taxon>Ixodidae</taxon>
        <taxon>Rhipicephalinae</taxon>
        <taxon>Rhipicephalus</taxon>
        <taxon>Boophilus</taxon>
    </lineage>
</organism>
<dbReference type="AlphaFoldDB" id="A0A9J6CUL4"/>
<reference evidence="2" key="1">
    <citation type="journal article" date="2020" name="Cell">
        <title>Large-Scale Comparative Analyses of Tick Genomes Elucidate Their Genetic Diversity and Vector Capacities.</title>
        <authorList>
            <consortium name="Tick Genome and Microbiome Consortium (TIGMIC)"/>
            <person name="Jia N."/>
            <person name="Wang J."/>
            <person name="Shi W."/>
            <person name="Du L."/>
            <person name="Sun Y."/>
            <person name="Zhan W."/>
            <person name="Jiang J.F."/>
            <person name="Wang Q."/>
            <person name="Zhang B."/>
            <person name="Ji P."/>
            <person name="Bell-Sakyi L."/>
            <person name="Cui X.M."/>
            <person name="Yuan T.T."/>
            <person name="Jiang B.G."/>
            <person name="Yang W.F."/>
            <person name="Lam T.T."/>
            <person name="Chang Q.C."/>
            <person name="Ding S.J."/>
            <person name="Wang X.J."/>
            <person name="Zhu J.G."/>
            <person name="Ruan X.D."/>
            <person name="Zhao L."/>
            <person name="Wei J.T."/>
            <person name="Ye R.Z."/>
            <person name="Que T.C."/>
            <person name="Du C.H."/>
            <person name="Zhou Y.H."/>
            <person name="Cheng J.X."/>
            <person name="Dai P.F."/>
            <person name="Guo W.B."/>
            <person name="Han X.H."/>
            <person name="Huang E.J."/>
            <person name="Li L.F."/>
            <person name="Wei W."/>
            <person name="Gao Y.C."/>
            <person name="Liu J.Z."/>
            <person name="Shao H.Z."/>
            <person name="Wang X."/>
            <person name="Wang C.C."/>
            <person name="Yang T.C."/>
            <person name="Huo Q.B."/>
            <person name="Li W."/>
            <person name="Chen H.Y."/>
            <person name="Chen S.E."/>
            <person name="Zhou L.G."/>
            <person name="Ni X.B."/>
            <person name="Tian J.H."/>
            <person name="Sheng Y."/>
            <person name="Liu T."/>
            <person name="Pan Y.S."/>
            <person name="Xia L.Y."/>
            <person name="Li J."/>
            <person name="Zhao F."/>
            <person name="Cao W.C."/>
        </authorList>
    </citation>
    <scope>NUCLEOTIDE SEQUENCE</scope>
    <source>
        <strain evidence="2">Rmic-2018</strain>
    </source>
</reference>
<name>A0A9J6CUL4_RHIMP</name>